<dbReference type="RefSeq" id="WP_377873904.1">
    <property type="nucleotide sequence ID" value="NZ_JBHMAY010000061.1"/>
</dbReference>
<evidence type="ECO:0000313" key="2">
    <source>
        <dbReference type="EMBL" id="MFC3517101.1"/>
    </source>
</evidence>
<keyword evidence="3" id="KW-1185">Reference proteome</keyword>
<gene>
    <name evidence="2" type="ORF">ACFORO_43550</name>
</gene>
<protein>
    <submittedName>
        <fullName evidence="2">Condensation domain-containing protein</fullName>
    </submittedName>
</protein>
<dbReference type="InterPro" id="IPR001242">
    <property type="entry name" value="Condensation_dom"/>
</dbReference>
<accession>A0ABV7QY43</accession>
<dbReference type="Proteomes" id="UP001595764">
    <property type="component" value="Unassembled WGS sequence"/>
</dbReference>
<reference evidence="3" key="1">
    <citation type="journal article" date="2019" name="Int. J. Syst. Evol. Microbiol.">
        <title>The Global Catalogue of Microorganisms (GCM) 10K type strain sequencing project: providing services to taxonomists for standard genome sequencing and annotation.</title>
        <authorList>
            <consortium name="The Broad Institute Genomics Platform"/>
            <consortium name="The Broad Institute Genome Sequencing Center for Infectious Disease"/>
            <person name="Wu L."/>
            <person name="Ma J."/>
        </authorList>
    </citation>
    <scope>NUCLEOTIDE SEQUENCE [LARGE SCALE GENOMIC DNA]</scope>
    <source>
        <strain evidence="3">CGMCC 4.7682</strain>
    </source>
</reference>
<dbReference type="PANTHER" id="PTHR45527">
    <property type="entry name" value="NONRIBOSOMAL PEPTIDE SYNTHETASE"/>
    <property type="match status" value="1"/>
</dbReference>
<evidence type="ECO:0000313" key="3">
    <source>
        <dbReference type="Proteomes" id="UP001595764"/>
    </source>
</evidence>
<dbReference type="Gene3D" id="3.30.559.10">
    <property type="entry name" value="Chloramphenicol acetyltransferase-like domain"/>
    <property type="match status" value="1"/>
</dbReference>
<feature type="domain" description="Condensation" evidence="1">
    <location>
        <begin position="3"/>
        <end position="420"/>
    </location>
</feature>
<dbReference type="Pfam" id="PF00668">
    <property type="entry name" value="Condensation"/>
    <property type="match status" value="1"/>
</dbReference>
<dbReference type="EMBL" id="JBHRWI010000074">
    <property type="protein sequence ID" value="MFC3517101.1"/>
    <property type="molecule type" value="Genomic_DNA"/>
</dbReference>
<organism evidence="2 3">
    <name type="scientific">Amycolatopsis halotolerans</name>
    <dbReference type="NCBI Taxonomy" id="330083"/>
    <lineage>
        <taxon>Bacteria</taxon>
        <taxon>Bacillati</taxon>
        <taxon>Actinomycetota</taxon>
        <taxon>Actinomycetes</taxon>
        <taxon>Pseudonocardiales</taxon>
        <taxon>Pseudonocardiaceae</taxon>
        <taxon>Amycolatopsis</taxon>
    </lineage>
</organism>
<comment type="caution">
    <text evidence="2">The sequence shown here is derived from an EMBL/GenBank/DDBJ whole genome shotgun (WGS) entry which is preliminary data.</text>
</comment>
<dbReference type="Gene3D" id="3.30.559.30">
    <property type="entry name" value="Nonribosomal peptide synthetase, condensation domain"/>
    <property type="match status" value="1"/>
</dbReference>
<sequence>MTDVFPQTFEQEAIWIADQFAGRPSPFLETWAQRVSGPLDVPALERALRALVGRNAAFRTRFALDETGPIQLIDPVGALPFERLPWPGGDLHEVLRRAGQRPLDLTSAPARMTLYDYGPDEYVLLLQIHHVIVDDASLVLIDRELSALYAEQVVDAPAFTLGEHAVRQRAAGISDEDLAFWSSYLDGARAMSQLPPHPRQLPARRGTECACVRGTVPAELSDAVRSAARSLRTTANVLMSVCLAFVAAAVNDDDIVLGTPMSRRGDPDLDDVIGCLTDLLPVRYQVSADATVGQVCAAAKRTSLAVLRHRNVPYALLGGGVTRERGVLSGSHLGRICLVLDEAPSHLELPGLRCERVYVAGAAAKFDWLQYVVADGKSWQVRADYATDYFTADEAHAVLKQWLTALSLVSGDLDLPVRTLLDQLEARR</sequence>
<evidence type="ECO:0000259" key="1">
    <source>
        <dbReference type="Pfam" id="PF00668"/>
    </source>
</evidence>
<dbReference type="PANTHER" id="PTHR45527:SF1">
    <property type="entry name" value="FATTY ACID SYNTHASE"/>
    <property type="match status" value="1"/>
</dbReference>
<dbReference type="InterPro" id="IPR023213">
    <property type="entry name" value="CAT-like_dom_sf"/>
</dbReference>
<proteinExistence type="predicted"/>
<dbReference type="SUPFAM" id="SSF52777">
    <property type="entry name" value="CoA-dependent acyltransferases"/>
    <property type="match status" value="2"/>
</dbReference>
<name>A0ABV7QY43_9PSEU</name>